<gene>
    <name evidence="2" type="ORF">PTTG_11605</name>
</gene>
<proteinExistence type="predicted"/>
<accession>A0A0C4FEE9</accession>
<dbReference type="EMBL" id="ADAS02014394">
    <property type="protein sequence ID" value="OAV84618.1"/>
    <property type="molecule type" value="Genomic_DNA"/>
</dbReference>
<name>A0A0C4FEE9_PUCT1</name>
<dbReference type="InterPro" id="IPR012338">
    <property type="entry name" value="Beta-lactam/transpept-like"/>
</dbReference>
<keyword evidence="4" id="KW-1185">Reference proteome</keyword>
<reference evidence="3 4" key="3">
    <citation type="journal article" date="2017" name="G3 (Bethesda)">
        <title>Comparative analysis highlights variable genome content of wheat rusts and divergence of the mating loci.</title>
        <authorList>
            <person name="Cuomo C.A."/>
            <person name="Bakkeren G."/>
            <person name="Khalil H.B."/>
            <person name="Panwar V."/>
            <person name="Joly D."/>
            <person name="Linning R."/>
            <person name="Sakthikumar S."/>
            <person name="Song X."/>
            <person name="Adiconis X."/>
            <person name="Fan L."/>
            <person name="Goldberg J.M."/>
            <person name="Levin J.Z."/>
            <person name="Young S."/>
            <person name="Zeng Q."/>
            <person name="Anikster Y."/>
            <person name="Bruce M."/>
            <person name="Wang M."/>
            <person name="Yin C."/>
            <person name="McCallum B."/>
            <person name="Szabo L.J."/>
            <person name="Hulbert S."/>
            <person name="Chen X."/>
            <person name="Fellers J.P."/>
        </authorList>
    </citation>
    <scope>NUCLEOTIDE SEQUENCE</scope>
    <source>
        <strain evidence="4">Isolate 1-1 / race 1 (BBBD)</strain>
        <strain evidence="3">isolate 1-1 / race 1 (BBBD)</strain>
    </source>
</reference>
<evidence type="ECO:0000313" key="2">
    <source>
        <dbReference type="EMBL" id="OAV84618.1"/>
    </source>
</evidence>
<reference evidence="3" key="4">
    <citation type="submission" date="2025-05" db="UniProtKB">
        <authorList>
            <consortium name="EnsemblFungi"/>
        </authorList>
    </citation>
    <scope>IDENTIFICATION</scope>
    <source>
        <strain evidence="3">isolate 1-1 / race 1 (BBBD)</strain>
    </source>
</reference>
<evidence type="ECO:0000256" key="1">
    <source>
        <dbReference type="SAM" id="MobiDB-lite"/>
    </source>
</evidence>
<feature type="region of interest" description="Disordered" evidence="1">
    <location>
        <begin position="67"/>
        <end position="90"/>
    </location>
</feature>
<protein>
    <recommendedName>
        <fullName evidence="5">Penicillin-binding protein transpeptidase domain-containing protein</fullName>
    </recommendedName>
</protein>
<dbReference type="AlphaFoldDB" id="A0A0C4FEE9"/>
<reference evidence="2" key="2">
    <citation type="submission" date="2016-05" db="EMBL/GenBank/DDBJ databases">
        <title>Comparative analysis highlights variable genome content of wheat rusts and divergence of the mating loci.</title>
        <authorList>
            <person name="Cuomo C.A."/>
            <person name="Bakkeren G."/>
            <person name="Szabo L."/>
            <person name="Khalil H."/>
            <person name="Joly D."/>
            <person name="Goldberg J."/>
            <person name="Young S."/>
            <person name="Zeng Q."/>
            <person name="Fellers J."/>
        </authorList>
    </citation>
    <scope>NUCLEOTIDE SEQUENCE [LARGE SCALE GENOMIC DNA]</scope>
    <source>
        <strain evidence="2">1-1 BBBD Race 1</strain>
    </source>
</reference>
<dbReference type="SUPFAM" id="SSF56601">
    <property type="entry name" value="beta-lactamase/transpeptidase-like"/>
    <property type="match status" value="1"/>
</dbReference>
<dbReference type="VEuPathDB" id="FungiDB:PTTG_11605"/>
<reference evidence="2" key="1">
    <citation type="submission" date="2009-11" db="EMBL/GenBank/DDBJ databases">
        <authorList>
            <consortium name="The Broad Institute Genome Sequencing Platform"/>
            <person name="Ward D."/>
            <person name="Feldgarden M."/>
            <person name="Earl A."/>
            <person name="Young S.K."/>
            <person name="Zeng Q."/>
            <person name="Koehrsen M."/>
            <person name="Alvarado L."/>
            <person name="Berlin A."/>
            <person name="Bochicchio J."/>
            <person name="Borenstein D."/>
            <person name="Chapman S.B."/>
            <person name="Chen Z."/>
            <person name="Engels R."/>
            <person name="Freedman E."/>
            <person name="Gellesch M."/>
            <person name="Goldberg J."/>
            <person name="Griggs A."/>
            <person name="Gujja S."/>
            <person name="Heilman E."/>
            <person name="Heiman D."/>
            <person name="Hepburn T."/>
            <person name="Howarth C."/>
            <person name="Jen D."/>
            <person name="Larson L."/>
            <person name="Lewis B."/>
            <person name="Mehta T."/>
            <person name="Park D."/>
            <person name="Pearson M."/>
            <person name="Roberts A."/>
            <person name="Saif S."/>
            <person name="Shea T."/>
            <person name="Shenoy N."/>
            <person name="Sisk P."/>
            <person name="Stolte C."/>
            <person name="Sykes S."/>
            <person name="Thomson T."/>
            <person name="Walk T."/>
            <person name="White J."/>
            <person name="Yandava C."/>
            <person name="Izard J."/>
            <person name="Baranova O.V."/>
            <person name="Blanton J.M."/>
            <person name="Tanner A.C."/>
            <person name="Dewhirst F.E."/>
            <person name="Haas B."/>
            <person name="Nusbaum C."/>
            <person name="Birren B."/>
        </authorList>
    </citation>
    <scope>NUCLEOTIDE SEQUENCE [LARGE SCALE GENOMIC DNA]</scope>
    <source>
        <strain evidence="2">1-1 BBBD Race 1</strain>
    </source>
</reference>
<evidence type="ECO:0000313" key="3">
    <source>
        <dbReference type="EnsemblFungi" id="PTTG_11605-t43_1-p1"/>
    </source>
</evidence>
<dbReference type="Gene3D" id="3.40.710.10">
    <property type="entry name" value="DD-peptidase/beta-lactamase superfamily"/>
    <property type="match status" value="1"/>
</dbReference>
<sequence>MSRAKPLLPAKPELRATAGLPVFTPDLVTVVYVGFDDGEDLGMKGADSALPIWADFMREALNQHPDWNGDWQMPDSIQKGEIDTRNGSLI</sequence>
<dbReference type="Proteomes" id="UP000005240">
    <property type="component" value="Unassembled WGS sequence"/>
</dbReference>
<organism evidence="3 4">
    <name type="scientific">Puccinia triticina (isolate 1-1 / race 1 (BBBD))</name>
    <name type="common">Brown leaf rust fungus</name>
    <dbReference type="NCBI Taxonomy" id="630390"/>
    <lineage>
        <taxon>Eukaryota</taxon>
        <taxon>Fungi</taxon>
        <taxon>Dikarya</taxon>
        <taxon>Basidiomycota</taxon>
        <taxon>Pucciniomycotina</taxon>
        <taxon>Pucciniomycetes</taxon>
        <taxon>Pucciniales</taxon>
        <taxon>Pucciniaceae</taxon>
        <taxon>Puccinia</taxon>
    </lineage>
</organism>
<dbReference type="EnsemblFungi" id="PTTG_11605-t43_1">
    <property type="protein sequence ID" value="PTTG_11605-t43_1-p1"/>
    <property type="gene ID" value="PTTG_11605"/>
</dbReference>
<evidence type="ECO:0008006" key="5">
    <source>
        <dbReference type="Google" id="ProtNLM"/>
    </source>
</evidence>
<evidence type="ECO:0000313" key="4">
    <source>
        <dbReference type="Proteomes" id="UP000005240"/>
    </source>
</evidence>